<comment type="caution">
    <text evidence="2">The sequence shown here is derived from an EMBL/GenBank/DDBJ whole genome shotgun (WGS) entry which is preliminary data.</text>
</comment>
<organism evidence="2 3">
    <name type="scientific">Brevibacillus choshinensis</name>
    <dbReference type="NCBI Taxonomy" id="54911"/>
    <lineage>
        <taxon>Bacteria</taxon>
        <taxon>Bacillati</taxon>
        <taxon>Bacillota</taxon>
        <taxon>Bacilli</taxon>
        <taxon>Bacillales</taxon>
        <taxon>Paenibacillaceae</taxon>
        <taxon>Brevibacillus</taxon>
    </lineage>
</organism>
<sequence>MLDFGAVSIEWGTLAVQLLFFLLFFGFLIAVILLIVECTKRMGSRNKWNQQSIKALEKRVAALEEERDRPKQ</sequence>
<evidence type="ECO:0000313" key="3">
    <source>
        <dbReference type="Proteomes" id="UP000051063"/>
    </source>
</evidence>
<accession>A0ABR5NBF6</accession>
<keyword evidence="1" id="KW-0812">Transmembrane</keyword>
<keyword evidence="1" id="KW-1133">Transmembrane helix</keyword>
<dbReference type="EMBL" id="LJJB01000007">
    <property type="protein sequence ID" value="KQL48880.1"/>
    <property type="molecule type" value="Genomic_DNA"/>
</dbReference>
<keyword evidence="1" id="KW-0472">Membrane</keyword>
<keyword evidence="3" id="KW-1185">Reference proteome</keyword>
<protein>
    <recommendedName>
        <fullName evidence="4">DUF4083 domain-containing protein</fullName>
    </recommendedName>
</protein>
<dbReference type="RefSeq" id="WP_055743176.1">
    <property type="nucleotide sequence ID" value="NZ_LJJB01000007.1"/>
</dbReference>
<feature type="transmembrane region" description="Helical" evidence="1">
    <location>
        <begin position="14"/>
        <end position="36"/>
    </location>
</feature>
<evidence type="ECO:0000256" key="1">
    <source>
        <dbReference type="SAM" id="Phobius"/>
    </source>
</evidence>
<dbReference type="Proteomes" id="UP000051063">
    <property type="component" value="Unassembled WGS sequence"/>
</dbReference>
<reference evidence="2 3" key="1">
    <citation type="submission" date="2015-09" db="EMBL/GenBank/DDBJ databases">
        <title>Genome sequencing project for genomic taxonomy and phylogenomics of Bacillus-like bacteria.</title>
        <authorList>
            <person name="Liu B."/>
            <person name="Wang J."/>
            <person name="Zhu Y."/>
            <person name="Liu G."/>
            <person name="Chen Q."/>
            <person name="Chen Z."/>
            <person name="Lan J."/>
            <person name="Che J."/>
            <person name="Ge C."/>
            <person name="Shi H."/>
            <person name="Pan Z."/>
            <person name="Liu X."/>
        </authorList>
    </citation>
    <scope>NUCLEOTIDE SEQUENCE [LARGE SCALE GENOMIC DNA]</scope>
    <source>
        <strain evidence="2 3">DSM 8552</strain>
    </source>
</reference>
<evidence type="ECO:0008006" key="4">
    <source>
        <dbReference type="Google" id="ProtNLM"/>
    </source>
</evidence>
<evidence type="ECO:0000313" key="2">
    <source>
        <dbReference type="EMBL" id="KQL48880.1"/>
    </source>
</evidence>
<gene>
    <name evidence="2" type="ORF">AN963_03545</name>
</gene>
<proteinExistence type="predicted"/>
<name>A0ABR5NBF6_BRECH</name>